<dbReference type="PANTHER" id="PTHR37308:SF1">
    <property type="entry name" value="POLYPRENYL-PHOSPHATE TRANSPORTER"/>
    <property type="match status" value="1"/>
</dbReference>
<organism evidence="2 3">
    <name type="scientific">Halostagnicola kamekurae</name>
    <dbReference type="NCBI Taxonomy" id="619731"/>
    <lineage>
        <taxon>Archaea</taxon>
        <taxon>Methanobacteriati</taxon>
        <taxon>Methanobacteriota</taxon>
        <taxon>Stenosarchaea group</taxon>
        <taxon>Halobacteria</taxon>
        <taxon>Halobacteriales</taxon>
        <taxon>Natrialbaceae</taxon>
        <taxon>Halostagnicola</taxon>
    </lineage>
</organism>
<protein>
    <submittedName>
        <fullName evidence="2">Putative membrane protein</fullName>
    </submittedName>
</protein>
<feature type="transmembrane region" description="Helical" evidence="1">
    <location>
        <begin position="247"/>
        <end position="267"/>
    </location>
</feature>
<accession>A0A1I6RUU7</accession>
<dbReference type="RefSeq" id="WP_092904464.1">
    <property type="nucleotide sequence ID" value="NZ_FOZS01000002.1"/>
</dbReference>
<keyword evidence="1" id="KW-0812">Transmembrane</keyword>
<feature type="transmembrane region" description="Helical" evidence="1">
    <location>
        <begin position="74"/>
        <end position="95"/>
    </location>
</feature>
<dbReference type="AlphaFoldDB" id="A0A1I6RUU7"/>
<feature type="transmembrane region" description="Helical" evidence="1">
    <location>
        <begin position="107"/>
        <end position="125"/>
    </location>
</feature>
<feature type="transmembrane region" description="Helical" evidence="1">
    <location>
        <begin position="191"/>
        <end position="209"/>
    </location>
</feature>
<keyword evidence="1" id="KW-0472">Membrane</keyword>
<feature type="transmembrane region" description="Helical" evidence="1">
    <location>
        <begin position="132"/>
        <end position="154"/>
    </location>
</feature>
<dbReference type="OrthoDB" id="313161at2157"/>
<dbReference type="PANTHER" id="PTHR37308">
    <property type="entry name" value="INTEGRAL MEMBRANE PROTEIN"/>
    <property type="match status" value="1"/>
</dbReference>
<dbReference type="Proteomes" id="UP000199199">
    <property type="component" value="Unassembled WGS sequence"/>
</dbReference>
<proteinExistence type="predicted"/>
<dbReference type="EMBL" id="FOZS01000002">
    <property type="protein sequence ID" value="SFS68503.1"/>
    <property type="molecule type" value="Genomic_DNA"/>
</dbReference>
<feature type="transmembrane region" description="Helical" evidence="1">
    <location>
        <begin position="221"/>
        <end position="240"/>
    </location>
</feature>
<name>A0A1I6RUU7_9EURY</name>
<evidence type="ECO:0000313" key="2">
    <source>
        <dbReference type="EMBL" id="SFS68503.1"/>
    </source>
</evidence>
<dbReference type="InterPro" id="IPR007163">
    <property type="entry name" value="VCA0040-like"/>
</dbReference>
<keyword evidence="1" id="KW-1133">Transmembrane helix</keyword>
<evidence type="ECO:0000313" key="3">
    <source>
        <dbReference type="Proteomes" id="UP000199199"/>
    </source>
</evidence>
<dbReference type="Pfam" id="PF04018">
    <property type="entry name" value="VCA0040-like"/>
    <property type="match status" value="1"/>
</dbReference>
<reference evidence="3" key="1">
    <citation type="submission" date="2016-10" db="EMBL/GenBank/DDBJ databases">
        <authorList>
            <person name="Varghese N."/>
            <person name="Submissions S."/>
        </authorList>
    </citation>
    <scope>NUCLEOTIDE SEQUENCE [LARGE SCALE GENOMIC DNA]</scope>
    <source>
        <strain evidence="3">DSM 22427</strain>
    </source>
</reference>
<feature type="transmembrane region" description="Helical" evidence="1">
    <location>
        <begin position="279"/>
        <end position="299"/>
    </location>
</feature>
<evidence type="ECO:0000256" key="1">
    <source>
        <dbReference type="SAM" id="Phobius"/>
    </source>
</evidence>
<sequence length="309" mass="32215">MREFLRVYCKGLSMGAADVVPGVSGATIALIVGIYDRLIQAITAIDPREFGPAVRLHTPAGRQAFLELFERTDAAFLISLGLGIATSIVVLSQAMHTAVTSYPVPTYGFFFGLIAASAVVLYGNIDTWTARRLVVAALGIAIALAVTGVSAGGISHALPFVFVAGAIAICAMVLPGVSGSFFLVLLGQYEYMTGTLSSFVDSIFGLVTGESLGPVVDTGTIVVVFVVGAAIGLFSMAHVVRRALDRYRALTLVFLVSLMTGSLRLPIVEVWTNLDGGVGHSPIAAVVAAVVGGAAVLLVDRYTEDLDYA</sequence>
<gene>
    <name evidence="2" type="ORF">SAMN04488556_2170</name>
</gene>
<keyword evidence="3" id="KW-1185">Reference proteome</keyword>
<feature type="transmembrane region" description="Helical" evidence="1">
    <location>
        <begin position="160"/>
        <end position="184"/>
    </location>
</feature>